<dbReference type="OrthoDB" id="125413at2759"/>
<dbReference type="VEuPathDB" id="FungiDB:PPTG_06953"/>
<organism evidence="1">
    <name type="scientific">Phytophthora nicotianae</name>
    <name type="common">Potato buckeye rot agent</name>
    <name type="synonym">Phytophthora parasitica</name>
    <dbReference type="NCBI Taxonomy" id="4792"/>
    <lineage>
        <taxon>Eukaryota</taxon>
        <taxon>Sar</taxon>
        <taxon>Stramenopiles</taxon>
        <taxon>Oomycota</taxon>
        <taxon>Peronosporomycetes</taxon>
        <taxon>Peronosporales</taxon>
        <taxon>Peronosporaceae</taxon>
        <taxon>Phytophthora</taxon>
    </lineage>
</organism>
<dbReference type="AlphaFoldDB" id="W2LWH5"/>
<sequence>MDTQLSAATLDLLSKMLEFDPVKRLQTMREVLNHPALFAASHQAESEP</sequence>
<evidence type="ECO:0008006" key="2">
    <source>
        <dbReference type="Google" id="ProtNLM"/>
    </source>
</evidence>
<dbReference type="EMBL" id="KI677615">
    <property type="protein sequence ID" value="ETM01752.1"/>
    <property type="molecule type" value="Genomic_DNA"/>
</dbReference>
<dbReference type="Gene3D" id="1.10.510.10">
    <property type="entry name" value="Transferase(Phosphotransferase) domain 1"/>
    <property type="match status" value="1"/>
</dbReference>
<dbReference type="Proteomes" id="UP000054423">
    <property type="component" value="Unassembled WGS sequence"/>
</dbReference>
<evidence type="ECO:0000313" key="1">
    <source>
        <dbReference type="EMBL" id="ETM01752.1"/>
    </source>
</evidence>
<reference evidence="1" key="1">
    <citation type="submission" date="2013-11" db="EMBL/GenBank/DDBJ databases">
        <title>The Genome Sequence of Phytophthora parasitica CHvinca01.</title>
        <authorList>
            <consortium name="The Broad Institute Genomics Platform"/>
            <person name="Russ C."/>
            <person name="Tyler B."/>
            <person name="Panabieres F."/>
            <person name="Shan W."/>
            <person name="Tripathy S."/>
            <person name="Grunwald N."/>
            <person name="Machado M."/>
            <person name="Johnson C.S."/>
            <person name="Arredondo F."/>
            <person name="Hong C."/>
            <person name="Coffey M."/>
            <person name="Young S.K."/>
            <person name="Zeng Q."/>
            <person name="Gargeya S."/>
            <person name="Fitzgerald M."/>
            <person name="Abouelleil A."/>
            <person name="Alvarado L."/>
            <person name="Chapman S.B."/>
            <person name="Gainer-Dewar J."/>
            <person name="Goldberg J."/>
            <person name="Griggs A."/>
            <person name="Gujja S."/>
            <person name="Hansen M."/>
            <person name="Howarth C."/>
            <person name="Imamovic A."/>
            <person name="Ireland A."/>
            <person name="Larimer J."/>
            <person name="McCowan C."/>
            <person name="Murphy C."/>
            <person name="Pearson M."/>
            <person name="Poon T.W."/>
            <person name="Priest M."/>
            <person name="Roberts A."/>
            <person name="Saif S."/>
            <person name="Shea T."/>
            <person name="Sykes S."/>
            <person name="Wortman J."/>
            <person name="Nusbaum C."/>
            <person name="Birren B."/>
        </authorList>
    </citation>
    <scope>NUCLEOTIDE SEQUENCE [LARGE SCALE GENOMIC DNA]</scope>
    <source>
        <strain evidence="1">CHvinca01</strain>
    </source>
</reference>
<proteinExistence type="predicted"/>
<dbReference type="InterPro" id="IPR011009">
    <property type="entry name" value="Kinase-like_dom_sf"/>
</dbReference>
<protein>
    <recommendedName>
        <fullName evidence="2">Protein kinase domain-containing protein</fullName>
    </recommendedName>
</protein>
<accession>W2LWH5</accession>
<dbReference type="SUPFAM" id="SSF56112">
    <property type="entry name" value="Protein kinase-like (PK-like)"/>
    <property type="match status" value="1"/>
</dbReference>
<name>W2LWH5_PHYNI</name>
<gene>
    <name evidence="1" type="ORF">L917_01705</name>
</gene>